<protein>
    <submittedName>
        <fullName evidence="2">Uncharacterized protein</fullName>
    </submittedName>
</protein>
<sequence length="115" mass="13352">MRLNSRLNELQYMNDTANLASFNRLLPPRRFSGFHFPFLSSQYPSFFIVTIASTEKLDMARKTSNCAICENSNQPSICSICVNYRLNEYNTSLKSLKDRRDLLYSKLSEVLVRKV</sequence>
<evidence type="ECO:0000313" key="3">
    <source>
        <dbReference type="Proteomes" id="UP000242715"/>
    </source>
</evidence>
<keyword evidence="1" id="KW-0175">Coiled coil</keyword>
<proteinExistence type="predicted"/>
<organism evidence="2 3">
    <name type="scientific">Trifolium subterraneum</name>
    <name type="common">Subterranean clover</name>
    <dbReference type="NCBI Taxonomy" id="3900"/>
    <lineage>
        <taxon>Eukaryota</taxon>
        <taxon>Viridiplantae</taxon>
        <taxon>Streptophyta</taxon>
        <taxon>Embryophyta</taxon>
        <taxon>Tracheophyta</taxon>
        <taxon>Spermatophyta</taxon>
        <taxon>Magnoliopsida</taxon>
        <taxon>eudicotyledons</taxon>
        <taxon>Gunneridae</taxon>
        <taxon>Pentapetalae</taxon>
        <taxon>rosids</taxon>
        <taxon>fabids</taxon>
        <taxon>Fabales</taxon>
        <taxon>Fabaceae</taxon>
        <taxon>Papilionoideae</taxon>
        <taxon>50 kb inversion clade</taxon>
        <taxon>NPAAA clade</taxon>
        <taxon>Hologalegina</taxon>
        <taxon>IRL clade</taxon>
        <taxon>Trifolieae</taxon>
        <taxon>Trifolium</taxon>
    </lineage>
</organism>
<dbReference type="Proteomes" id="UP000242715">
    <property type="component" value="Unassembled WGS sequence"/>
</dbReference>
<evidence type="ECO:0000256" key="1">
    <source>
        <dbReference type="ARBA" id="ARBA00023054"/>
    </source>
</evidence>
<name>A0A2Z6N4C6_TRISU</name>
<dbReference type="InterPro" id="IPR018791">
    <property type="entry name" value="UV_resistance/autophagy_Atg14"/>
</dbReference>
<keyword evidence="3" id="KW-1185">Reference proteome</keyword>
<dbReference type="GO" id="GO:0032991">
    <property type="term" value="C:protein-containing complex"/>
    <property type="evidence" value="ECO:0007669"/>
    <property type="project" value="UniProtKB-ARBA"/>
</dbReference>
<gene>
    <name evidence="2" type="ORF">TSUD_219160</name>
</gene>
<dbReference type="GO" id="GO:0005737">
    <property type="term" value="C:cytoplasm"/>
    <property type="evidence" value="ECO:0007669"/>
    <property type="project" value="UniProtKB-ARBA"/>
</dbReference>
<evidence type="ECO:0000313" key="2">
    <source>
        <dbReference type="EMBL" id="GAU36813.1"/>
    </source>
</evidence>
<accession>A0A2Z6N4C6</accession>
<dbReference type="Pfam" id="PF10186">
    <property type="entry name" value="ATG14"/>
    <property type="match status" value="1"/>
</dbReference>
<dbReference type="OrthoDB" id="2019752at2759"/>
<reference evidence="3" key="1">
    <citation type="journal article" date="2017" name="Front. Plant Sci.">
        <title>Climate Clever Clovers: New Paradigm to Reduce the Environmental Footprint of Ruminants by Breeding Low Methanogenic Forages Utilizing Haplotype Variation.</title>
        <authorList>
            <person name="Kaur P."/>
            <person name="Appels R."/>
            <person name="Bayer P.E."/>
            <person name="Keeble-Gagnere G."/>
            <person name="Wang J."/>
            <person name="Hirakawa H."/>
            <person name="Shirasawa K."/>
            <person name="Vercoe P."/>
            <person name="Stefanova K."/>
            <person name="Durmic Z."/>
            <person name="Nichols P."/>
            <person name="Revell C."/>
            <person name="Isobe S.N."/>
            <person name="Edwards D."/>
            <person name="Erskine W."/>
        </authorList>
    </citation>
    <scope>NUCLEOTIDE SEQUENCE [LARGE SCALE GENOMIC DNA]</scope>
    <source>
        <strain evidence="3">cv. Daliak</strain>
    </source>
</reference>
<dbReference type="EMBL" id="DF973642">
    <property type="protein sequence ID" value="GAU36813.1"/>
    <property type="molecule type" value="Genomic_DNA"/>
</dbReference>
<dbReference type="AlphaFoldDB" id="A0A2Z6N4C6"/>